<dbReference type="Proteomes" id="UP000591929">
    <property type="component" value="Unassembled WGS sequence"/>
</dbReference>
<dbReference type="EMBL" id="JAARPL010000002">
    <property type="protein sequence ID" value="MBC1371371.1"/>
    <property type="molecule type" value="Genomic_DNA"/>
</dbReference>
<organism evidence="1 2">
    <name type="scientific">Listeria booriae</name>
    <dbReference type="NCBI Taxonomy" id="1552123"/>
    <lineage>
        <taxon>Bacteria</taxon>
        <taxon>Bacillati</taxon>
        <taxon>Bacillota</taxon>
        <taxon>Bacilli</taxon>
        <taxon>Bacillales</taxon>
        <taxon>Listeriaceae</taxon>
        <taxon>Listeria</taxon>
    </lineage>
</organism>
<sequence length="121" mass="13714">MGKVEWQFADEAVSLEGIIAIQEYLGIKFPNDYDEFILDVFDDYKATLPADVIPFAFDSAGNLICFDYNNNGISPAVVYWNHENTEAKETLMYEAGLSAEQVEDLAREHLTGIVQQRLLLF</sequence>
<dbReference type="AlphaFoldDB" id="A0A841XVV5"/>
<proteinExistence type="predicted"/>
<dbReference type="Gene3D" id="3.40.1580.10">
    <property type="entry name" value="SMI1/KNR4-like"/>
    <property type="match status" value="1"/>
</dbReference>
<evidence type="ECO:0000313" key="2">
    <source>
        <dbReference type="Proteomes" id="UP000591929"/>
    </source>
</evidence>
<protein>
    <recommendedName>
        <fullName evidence="3">Knr4/Smi1-like domain-containing protein</fullName>
    </recommendedName>
</protein>
<name>A0A841XVV5_9LIST</name>
<evidence type="ECO:0000313" key="1">
    <source>
        <dbReference type="EMBL" id="MBC1371371.1"/>
    </source>
</evidence>
<accession>A0A841XVV5</accession>
<reference evidence="1 2" key="1">
    <citation type="submission" date="2020-03" db="EMBL/GenBank/DDBJ databases">
        <title>Soil Listeria distribution.</title>
        <authorList>
            <person name="Liao J."/>
            <person name="Wiedmann M."/>
        </authorList>
    </citation>
    <scope>NUCLEOTIDE SEQUENCE [LARGE SCALE GENOMIC DNA]</scope>
    <source>
        <strain evidence="1 2">FSL L7-1681</strain>
    </source>
</reference>
<comment type="caution">
    <text evidence="1">The sequence shown here is derived from an EMBL/GenBank/DDBJ whole genome shotgun (WGS) entry which is preliminary data.</text>
</comment>
<evidence type="ECO:0008006" key="3">
    <source>
        <dbReference type="Google" id="ProtNLM"/>
    </source>
</evidence>
<dbReference type="InterPro" id="IPR037883">
    <property type="entry name" value="Knr4/Smi1-like_sf"/>
</dbReference>
<dbReference type="SUPFAM" id="SSF160631">
    <property type="entry name" value="SMI1/KNR4-like"/>
    <property type="match status" value="1"/>
</dbReference>
<gene>
    <name evidence="1" type="ORF">HB847_03235</name>
</gene>
<dbReference type="Pfam" id="PF14568">
    <property type="entry name" value="SUKH_6"/>
    <property type="match status" value="1"/>
</dbReference>
<dbReference type="RefSeq" id="WP_260445420.1">
    <property type="nucleotide sequence ID" value="NZ_JAARPL010000002.1"/>
</dbReference>